<evidence type="ECO:0000313" key="1">
    <source>
        <dbReference type="EMBL" id="GAA3693791.1"/>
    </source>
</evidence>
<dbReference type="Proteomes" id="UP001500523">
    <property type="component" value="Unassembled WGS sequence"/>
</dbReference>
<evidence type="ECO:0000313" key="2">
    <source>
        <dbReference type="Proteomes" id="UP001500523"/>
    </source>
</evidence>
<sequence length="60" mass="6689">MTRIVVPESQVALLRAVRKGDAGIRPGVPVQVSVRLRPRTALQYMLDPLTESLSRSFAER</sequence>
<reference evidence="2" key="1">
    <citation type="journal article" date="2019" name="Int. J. Syst. Evol. Microbiol.">
        <title>The Global Catalogue of Microorganisms (GCM) 10K type strain sequencing project: providing services to taxonomists for standard genome sequencing and annotation.</title>
        <authorList>
            <consortium name="The Broad Institute Genomics Platform"/>
            <consortium name="The Broad Institute Genome Sequencing Center for Infectious Disease"/>
            <person name="Wu L."/>
            <person name="Ma J."/>
        </authorList>
    </citation>
    <scope>NUCLEOTIDE SEQUENCE [LARGE SCALE GENOMIC DNA]</scope>
    <source>
        <strain evidence="2">JCM 17498</strain>
    </source>
</reference>
<protein>
    <submittedName>
        <fullName evidence="1">Uncharacterized protein</fullName>
    </submittedName>
</protein>
<dbReference type="EMBL" id="BAABBF010000001">
    <property type="protein sequence ID" value="GAA3693791.1"/>
    <property type="molecule type" value="Genomic_DNA"/>
</dbReference>
<dbReference type="RefSeq" id="WP_344691191.1">
    <property type="nucleotide sequence ID" value="NZ_BAABBF010000001.1"/>
</dbReference>
<accession>A0ABP7CNU3</accession>
<name>A0ABP7CNU3_9SPHN</name>
<comment type="caution">
    <text evidence="1">The sequence shown here is derived from an EMBL/GenBank/DDBJ whole genome shotgun (WGS) entry which is preliminary data.</text>
</comment>
<gene>
    <name evidence="1" type="ORF">GCM10022268_00830</name>
</gene>
<keyword evidence="2" id="KW-1185">Reference proteome</keyword>
<organism evidence="1 2">
    <name type="scientific">Sphingomonas cynarae</name>
    <dbReference type="NCBI Taxonomy" id="930197"/>
    <lineage>
        <taxon>Bacteria</taxon>
        <taxon>Pseudomonadati</taxon>
        <taxon>Pseudomonadota</taxon>
        <taxon>Alphaproteobacteria</taxon>
        <taxon>Sphingomonadales</taxon>
        <taxon>Sphingomonadaceae</taxon>
        <taxon>Sphingomonas</taxon>
    </lineage>
</organism>
<proteinExistence type="predicted"/>